<dbReference type="EMBL" id="CP126116">
    <property type="protein sequence ID" value="WHZ56119.1"/>
    <property type="molecule type" value="Genomic_DNA"/>
</dbReference>
<proteinExistence type="predicted"/>
<sequence>MKRVDVAYVFLYDDKNNKILMVKNKGKRPSSYYTLPGGAVENGETLEQAAIREVKEETGLEVSVNGIISVSEAFFEERGHHVIFFTFIGRIIGGKQEILLPEEIEEITWMDAEMAAQYLHLSGGQLELSNVIPYILKRK</sequence>
<name>A0ACD4R6R2_9BACI</name>
<dbReference type="Proteomes" id="UP001226091">
    <property type="component" value="Chromosome"/>
</dbReference>
<dbReference type="EC" id="3.6.-.-" evidence="1"/>
<keyword evidence="1" id="KW-0378">Hydrolase</keyword>
<accession>A0ACD4R6R2</accession>
<organism evidence="1 2">
    <name type="scientific">Metabacillus hrfriensis</name>
    <dbReference type="NCBI Taxonomy" id="3048891"/>
    <lineage>
        <taxon>Bacteria</taxon>
        <taxon>Bacillati</taxon>
        <taxon>Bacillota</taxon>
        <taxon>Bacilli</taxon>
        <taxon>Bacillales</taxon>
        <taxon>Bacillaceae</taxon>
        <taxon>Metabacillus</taxon>
    </lineage>
</organism>
<keyword evidence="2" id="KW-1185">Reference proteome</keyword>
<gene>
    <name evidence="1" type="ORF">QLQ22_15590</name>
</gene>
<evidence type="ECO:0000313" key="2">
    <source>
        <dbReference type="Proteomes" id="UP001226091"/>
    </source>
</evidence>
<evidence type="ECO:0000313" key="1">
    <source>
        <dbReference type="EMBL" id="WHZ56119.1"/>
    </source>
</evidence>
<reference evidence="2" key="1">
    <citation type="journal article" date="2025" name="Aquaculture">
        <title>Assessment of the bioflocculant production and safety properties of Metabacillus hrfriensis sp. nov. based on phenotypic and whole-genome sequencing analysis.</title>
        <authorList>
            <person name="Zhang R."/>
            <person name="Zhao Z."/>
            <person name="Luo L."/>
            <person name="Wang S."/>
            <person name="Guo K."/>
            <person name="Xu W."/>
        </authorList>
    </citation>
    <scope>NUCLEOTIDE SEQUENCE [LARGE SCALE GENOMIC DNA]</scope>
    <source>
        <strain evidence="2">CT-WN-B3</strain>
    </source>
</reference>
<protein>
    <submittedName>
        <fullName evidence="1">NUDIX hydrolase</fullName>
        <ecNumber evidence="1">3.6.-.-</ecNumber>
    </submittedName>
</protein>